<comment type="function">
    <text evidence="13">Acts as a transcriptional activator by binding to an A/T-rich sequence, the FLAT element, in the insulin gene promoter. Required for development of the roof plate and, in turn, for specification of dorsal cell fates in the CNS and developing vertebrae.</text>
</comment>
<dbReference type="Proteomes" id="UP000694556">
    <property type="component" value="Unassembled WGS sequence"/>
</dbReference>
<dbReference type="PANTHER" id="PTHR24208:SF118">
    <property type="entry name" value="LIM HOMEOBOX TRANSCRIPTION FACTOR 1-ALPHA"/>
    <property type="match status" value="1"/>
</dbReference>
<feature type="region of interest" description="Disordered" evidence="19">
    <location>
        <begin position="341"/>
        <end position="362"/>
    </location>
</feature>
<evidence type="ECO:0000256" key="2">
    <source>
        <dbReference type="ARBA" id="ARBA00022473"/>
    </source>
</evidence>
<evidence type="ECO:0000256" key="9">
    <source>
        <dbReference type="ARBA" id="ARBA00023155"/>
    </source>
</evidence>
<keyword evidence="11" id="KW-0804">Transcription</keyword>
<keyword evidence="5 17" id="KW-0862">Zinc</keyword>
<name>A0A8C3CDT6_CAIMO</name>
<feature type="region of interest" description="Disordered" evidence="19">
    <location>
        <begin position="242"/>
        <end position="294"/>
    </location>
</feature>
<evidence type="ECO:0000256" key="7">
    <source>
        <dbReference type="ARBA" id="ARBA00023038"/>
    </source>
</evidence>
<dbReference type="SMART" id="SM00132">
    <property type="entry name" value="LIM"/>
    <property type="match status" value="2"/>
</dbReference>
<keyword evidence="3 17" id="KW-0479">Metal-binding</keyword>
<feature type="compositionally biased region" description="Low complexity" evidence="19">
    <location>
        <begin position="246"/>
        <end position="258"/>
    </location>
</feature>
<evidence type="ECO:0000313" key="22">
    <source>
        <dbReference type="Ensembl" id="ENSCMMP00000019838.1"/>
    </source>
</evidence>
<dbReference type="CDD" id="cd00086">
    <property type="entry name" value="homeodomain"/>
    <property type="match status" value="1"/>
</dbReference>
<evidence type="ECO:0000256" key="11">
    <source>
        <dbReference type="ARBA" id="ARBA00023163"/>
    </source>
</evidence>
<keyword evidence="8 16" id="KW-0238">DNA-binding</keyword>
<organism evidence="22 23">
    <name type="scientific">Cairina moschata</name>
    <name type="common">Muscovy duck</name>
    <dbReference type="NCBI Taxonomy" id="8855"/>
    <lineage>
        <taxon>Eukaryota</taxon>
        <taxon>Metazoa</taxon>
        <taxon>Chordata</taxon>
        <taxon>Craniata</taxon>
        <taxon>Vertebrata</taxon>
        <taxon>Euteleostomi</taxon>
        <taxon>Archelosauria</taxon>
        <taxon>Archosauria</taxon>
        <taxon>Dinosauria</taxon>
        <taxon>Saurischia</taxon>
        <taxon>Theropoda</taxon>
        <taxon>Coelurosauria</taxon>
        <taxon>Aves</taxon>
        <taxon>Neognathae</taxon>
        <taxon>Galloanserae</taxon>
        <taxon>Anseriformes</taxon>
        <taxon>Anatidae</taxon>
        <taxon>Anatinae</taxon>
        <taxon>Cairina</taxon>
    </lineage>
</organism>
<dbReference type="GO" id="GO:0000981">
    <property type="term" value="F:DNA-binding transcription factor activity, RNA polymerase II-specific"/>
    <property type="evidence" value="ECO:0007669"/>
    <property type="project" value="InterPro"/>
</dbReference>
<dbReference type="InterPro" id="IPR001781">
    <property type="entry name" value="Znf_LIM"/>
</dbReference>
<dbReference type="InterPro" id="IPR050453">
    <property type="entry name" value="LIM_Homeobox_TF"/>
</dbReference>
<dbReference type="InterPro" id="IPR001356">
    <property type="entry name" value="HD"/>
</dbReference>
<keyword evidence="12 16" id="KW-0539">Nucleus</keyword>
<feature type="region of interest" description="Disordered" evidence="19">
    <location>
        <begin position="149"/>
        <end position="197"/>
    </location>
</feature>
<evidence type="ECO:0000256" key="5">
    <source>
        <dbReference type="ARBA" id="ARBA00022833"/>
    </source>
</evidence>
<feature type="domain" description="LIM zinc-binding" evidence="20">
    <location>
        <begin position="27"/>
        <end position="85"/>
    </location>
</feature>
<evidence type="ECO:0000256" key="1">
    <source>
        <dbReference type="ARBA" id="ARBA00004123"/>
    </source>
</evidence>
<feature type="compositionally biased region" description="Basic residues" evidence="19">
    <location>
        <begin position="454"/>
        <end position="465"/>
    </location>
</feature>
<evidence type="ECO:0000256" key="13">
    <source>
        <dbReference type="ARBA" id="ARBA00056241"/>
    </source>
</evidence>
<dbReference type="Pfam" id="PF00412">
    <property type="entry name" value="LIM"/>
    <property type="match status" value="2"/>
</dbReference>
<dbReference type="FunFam" id="1.10.10.60:FF:000095">
    <property type="entry name" value="LIM homeobox transcription factor 1 beta"/>
    <property type="match status" value="1"/>
</dbReference>
<dbReference type="Gene3D" id="2.10.110.10">
    <property type="entry name" value="Cysteine Rich Protein"/>
    <property type="match status" value="2"/>
</dbReference>
<dbReference type="GO" id="GO:0000977">
    <property type="term" value="F:RNA polymerase II transcription regulatory region sequence-specific DNA binding"/>
    <property type="evidence" value="ECO:0007669"/>
    <property type="project" value="TreeGrafter"/>
</dbReference>
<evidence type="ECO:0000256" key="14">
    <source>
        <dbReference type="ARBA" id="ARBA00069615"/>
    </source>
</evidence>
<evidence type="ECO:0000256" key="6">
    <source>
        <dbReference type="ARBA" id="ARBA00023015"/>
    </source>
</evidence>
<dbReference type="PROSITE" id="PS50023">
    <property type="entry name" value="LIM_DOMAIN_2"/>
    <property type="match status" value="2"/>
</dbReference>
<evidence type="ECO:0000256" key="16">
    <source>
        <dbReference type="PROSITE-ProRule" id="PRU00108"/>
    </source>
</evidence>
<evidence type="ECO:0000256" key="18">
    <source>
        <dbReference type="RuleBase" id="RU000682"/>
    </source>
</evidence>
<evidence type="ECO:0000313" key="23">
    <source>
        <dbReference type="Proteomes" id="UP000694556"/>
    </source>
</evidence>
<evidence type="ECO:0000256" key="8">
    <source>
        <dbReference type="ARBA" id="ARBA00023125"/>
    </source>
</evidence>
<dbReference type="GO" id="GO:0071542">
    <property type="term" value="P:dopaminergic neuron differentiation"/>
    <property type="evidence" value="ECO:0007669"/>
    <property type="project" value="UniProtKB-ARBA"/>
</dbReference>
<feature type="compositionally biased region" description="Basic and acidic residues" evidence="19">
    <location>
        <begin position="167"/>
        <end position="180"/>
    </location>
</feature>
<keyword evidence="10" id="KW-0010">Activator</keyword>
<dbReference type="SMART" id="SM00389">
    <property type="entry name" value="HOX"/>
    <property type="match status" value="1"/>
</dbReference>
<dbReference type="GO" id="GO:0046872">
    <property type="term" value="F:metal ion binding"/>
    <property type="evidence" value="ECO:0007669"/>
    <property type="project" value="UniProtKB-KW"/>
</dbReference>
<evidence type="ECO:0000259" key="21">
    <source>
        <dbReference type="PROSITE" id="PS50071"/>
    </source>
</evidence>
<dbReference type="Gene3D" id="1.10.10.60">
    <property type="entry name" value="Homeodomain-like"/>
    <property type="match status" value="1"/>
</dbReference>
<keyword evidence="4" id="KW-0677">Repeat</keyword>
<dbReference type="PROSITE" id="PS00027">
    <property type="entry name" value="HOMEOBOX_1"/>
    <property type="match status" value="1"/>
</dbReference>
<sequence length="478" mass="53780">MKTEEAPSCLQQATPVLGFGSDPKMREVCAGCDTPISDRFLLRVNERSWHEGCVKCAVCLQPLSGTCYCRNRQLYCKHDYEKLFQTKCSSCLKAIAPSELIMRVLENVYHVHCFYCCECERRLQRGDEFVLKEGQLLCRSDYEKEKEMLSAISPAPTESVKSEDEDGSHSHGKGGEESKDHKRSKRPRTILTTQQRRAFKASFEVSSKPCRKVRETLAAETGLTVRVVQVWFQNQRAKMKKIARRQQQQQQQQQEQDQLGNPRLGSGRGTGRNSRQSNDDSEDGASVHGLDGLMVPYPRIPQQQLLPLDQNGYSTDLYRQGLTPPQLPGDHLHPYGRRTPGSLHRSHVPAPKLPKPRIQPCQWSTGLGRSSEEVWRGQSLRLSSAGVWGVSLGSSLQGETFGWGREELCPVLVPAWGPLVLTVVYLCDAATHQLPSWNVPVPRPHLSPSLSSSRLRRSFPRHGQRQHQPPGRLPALHG</sequence>
<evidence type="ECO:0000256" key="3">
    <source>
        <dbReference type="ARBA" id="ARBA00022723"/>
    </source>
</evidence>
<keyword evidence="9 16" id="KW-0371">Homeobox</keyword>
<dbReference type="InterPro" id="IPR017970">
    <property type="entry name" value="Homeobox_CS"/>
</dbReference>
<evidence type="ECO:0000256" key="10">
    <source>
        <dbReference type="ARBA" id="ARBA00023159"/>
    </source>
</evidence>
<evidence type="ECO:0000259" key="20">
    <source>
        <dbReference type="PROSITE" id="PS50023"/>
    </source>
</evidence>
<accession>A0A8C3CDT6</accession>
<reference evidence="22" key="1">
    <citation type="submission" date="2025-08" db="UniProtKB">
        <authorList>
            <consortium name="Ensembl"/>
        </authorList>
    </citation>
    <scope>IDENTIFICATION</scope>
</reference>
<keyword evidence="7 17" id="KW-0440">LIM domain</keyword>
<dbReference type="PROSITE" id="PS50071">
    <property type="entry name" value="HOMEOBOX_2"/>
    <property type="match status" value="1"/>
</dbReference>
<evidence type="ECO:0000256" key="15">
    <source>
        <dbReference type="ARBA" id="ARBA00084001"/>
    </source>
</evidence>
<proteinExistence type="predicted"/>
<protein>
    <recommendedName>
        <fullName evidence="14">LIM homeobox transcription factor 1-alpha</fullName>
    </recommendedName>
    <alternativeName>
        <fullName evidence="15">LIM/homeobox protein LMX1A</fullName>
    </alternativeName>
</protein>
<dbReference type="SUPFAM" id="SSF46689">
    <property type="entry name" value="Homeodomain-like"/>
    <property type="match status" value="1"/>
</dbReference>
<evidence type="ECO:0000256" key="17">
    <source>
        <dbReference type="PROSITE-ProRule" id="PRU00125"/>
    </source>
</evidence>
<evidence type="ECO:0000256" key="4">
    <source>
        <dbReference type="ARBA" id="ARBA00022737"/>
    </source>
</evidence>
<keyword evidence="2" id="KW-0217">Developmental protein</keyword>
<dbReference type="CDD" id="cd09378">
    <property type="entry name" value="LIM2_Lmx1a_Lmx1b"/>
    <property type="match status" value="1"/>
</dbReference>
<feature type="region of interest" description="Disordered" evidence="19">
    <location>
        <begin position="448"/>
        <end position="478"/>
    </location>
</feature>
<reference evidence="22" key="2">
    <citation type="submission" date="2025-09" db="UniProtKB">
        <authorList>
            <consortium name="Ensembl"/>
        </authorList>
    </citation>
    <scope>IDENTIFICATION</scope>
</reference>
<dbReference type="FunFam" id="2.10.110.10:FF:000040">
    <property type="entry name" value="LIM homeobox transcription factor 1 beta"/>
    <property type="match status" value="1"/>
</dbReference>
<keyword evidence="23" id="KW-1185">Reference proteome</keyword>
<feature type="domain" description="Homeobox" evidence="21">
    <location>
        <begin position="182"/>
        <end position="242"/>
    </location>
</feature>
<dbReference type="SUPFAM" id="SSF57716">
    <property type="entry name" value="Glucocorticoid receptor-like (DNA-binding domain)"/>
    <property type="match status" value="2"/>
</dbReference>
<feature type="domain" description="LIM zinc-binding" evidence="20">
    <location>
        <begin position="86"/>
        <end position="148"/>
    </location>
</feature>
<dbReference type="FunFam" id="2.10.110.10:FF:000006">
    <property type="entry name" value="LIM homeobox transcription factor 1-beta"/>
    <property type="match status" value="1"/>
</dbReference>
<dbReference type="Pfam" id="PF00046">
    <property type="entry name" value="Homeodomain"/>
    <property type="match status" value="1"/>
</dbReference>
<dbReference type="PANTHER" id="PTHR24208">
    <property type="entry name" value="LIM/HOMEOBOX PROTEIN LHX"/>
    <property type="match status" value="1"/>
</dbReference>
<dbReference type="Ensembl" id="ENSCMMT00000021772.1">
    <property type="protein sequence ID" value="ENSCMMP00000019838.1"/>
    <property type="gene ID" value="ENSCMMG00000012477.1"/>
</dbReference>
<keyword evidence="6" id="KW-0805">Transcription regulation</keyword>
<evidence type="ECO:0000256" key="19">
    <source>
        <dbReference type="SAM" id="MobiDB-lite"/>
    </source>
</evidence>
<dbReference type="CDD" id="cd09371">
    <property type="entry name" value="LIM1_Lmx1b"/>
    <property type="match status" value="1"/>
</dbReference>
<evidence type="ECO:0000256" key="12">
    <source>
        <dbReference type="ARBA" id="ARBA00023242"/>
    </source>
</evidence>
<comment type="subcellular location">
    <subcellularLocation>
        <location evidence="1 16 18">Nucleus</location>
    </subcellularLocation>
</comment>
<dbReference type="AlphaFoldDB" id="A0A8C3CDT6"/>
<dbReference type="GO" id="GO:0005634">
    <property type="term" value="C:nucleus"/>
    <property type="evidence" value="ECO:0007669"/>
    <property type="project" value="UniProtKB-SubCell"/>
</dbReference>
<dbReference type="PROSITE" id="PS00478">
    <property type="entry name" value="LIM_DOMAIN_1"/>
    <property type="match status" value="2"/>
</dbReference>
<feature type="DNA-binding region" description="Homeobox" evidence="16">
    <location>
        <begin position="184"/>
        <end position="243"/>
    </location>
</feature>
<dbReference type="InterPro" id="IPR009057">
    <property type="entry name" value="Homeodomain-like_sf"/>
</dbReference>